<evidence type="ECO:0000313" key="3">
    <source>
        <dbReference type="Proteomes" id="UP001266357"/>
    </source>
</evidence>
<reference evidence="2 3" key="1">
    <citation type="submission" date="2023-09" db="EMBL/GenBank/DDBJ databases">
        <authorList>
            <person name="Rey-Velasco X."/>
        </authorList>
    </citation>
    <scope>NUCLEOTIDE SEQUENCE [LARGE SCALE GENOMIC DNA]</scope>
    <source>
        <strain evidence="2 3">W431</strain>
    </source>
</reference>
<keyword evidence="1" id="KW-0472">Membrane</keyword>
<sequence>MMLFSLAIIVLFVVISVYYYFRSEKLIAELKAVKKEASQIKKESKMMIDAFAVVAQKNEDFIHARFTAAQSERTDNESVVLLTPLVTNYATIFRESIRGKGEMHKVVKKCCENFQPGSYKRLTTYINSQDAQVKRAWNSNNLKGFIVFMETMILGLTS</sequence>
<keyword evidence="3" id="KW-1185">Reference proteome</keyword>
<evidence type="ECO:0008006" key="4">
    <source>
        <dbReference type="Google" id="ProtNLM"/>
    </source>
</evidence>
<comment type="caution">
    <text evidence="2">The sequence shown here is derived from an EMBL/GenBank/DDBJ whole genome shotgun (WGS) entry which is preliminary data.</text>
</comment>
<dbReference type="EMBL" id="JAVRIF010000014">
    <property type="protein sequence ID" value="MDT0605322.1"/>
    <property type="molecule type" value="Genomic_DNA"/>
</dbReference>
<evidence type="ECO:0000256" key="1">
    <source>
        <dbReference type="SAM" id="Phobius"/>
    </source>
</evidence>
<organism evidence="2 3">
    <name type="scientific">Thalassotalea castellviae</name>
    <dbReference type="NCBI Taxonomy" id="3075612"/>
    <lineage>
        <taxon>Bacteria</taxon>
        <taxon>Pseudomonadati</taxon>
        <taxon>Pseudomonadota</taxon>
        <taxon>Gammaproteobacteria</taxon>
        <taxon>Alteromonadales</taxon>
        <taxon>Colwelliaceae</taxon>
        <taxon>Thalassotalea</taxon>
    </lineage>
</organism>
<name>A0ABU3A561_9GAMM</name>
<gene>
    <name evidence="2" type="ORF">RM573_17100</name>
</gene>
<dbReference type="RefSeq" id="WP_311584939.1">
    <property type="nucleotide sequence ID" value="NZ_JAVRIF010000014.1"/>
</dbReference>
<protein>
    <recommendedName>
        <fullName evidence="4">LemA family protein</fullName>
    </recommendedName>
</protein>
<feature type="transmembrane region" description="Helical" evidence="1">
    <location>
        <begin position="6"/>
        <end position="21"/>
    </location>
</feature>
<dbReference type="Proteomes" id="UP001266357">
    <property type="component" value="Unassembled WGS sequence"/>
</dbReference>
<accession>A0ABU3A561</accession>
<proteinExistence type="predicted"/>
<evidence type="ECO:0000313" key="2">
    <source>
        <dbReference type="EMBL" id="MDT0605322.1"/>
    </source>
</evidence>
<keyword evidence="1" id="KW-1133">Transmembrane helix</keyword>
<keyword evidence="1" id="KW-0812">Transmembrane</keyword>